<comment type="similarity">
    <text evidence="3">Belongs to the CSN1 family.</text>
</comment>
<name>A0A914PC98_9BILA</name>
<dbReference type="PANTHER" id="PTHR14145:SF2">
    <property type="entry name" value="COP9 SIGNALOSOME COMPLEX SUBUNIT 1"/>
    <property type="match status" value="1"/>
</dbReference>
<dbReference type="SUPFAM" id="SSF46785">
    <property type="entry name" value="Winged helix' DNA-binding domain"/>
    <property type="match status" value="1"/>
</dbReference>
<dbReference type="PANTHER" id="PTHR14145">
    <property type="entry name" value="26S PROTESOME SUBUNIT 6"/>
    <property type="match status" value="1"/>
</dbReference>
<dbReference type="InterPro" id="IPR045135">
    <property type="entry name" value="Rpn7_N"/>
</dbReference>
<evidence type="ECO:0000256" key="7">
    <source>
        <dbReference type="SAM" id="MobiDB-lite"/>
    </source>
</evidence>
<keyword evidence="9" id="KW-1185">Reference proteome</keyword>
<proteinExistence type="inferred from homology"/>
<organism evidence="9 10">
    <name type="scientific">Panagrolaimus davidi</name>
    <dbReference type="NCBI Taxonomy" id="227884"/>
    <lineage>
        <taxon>Eukaryota</taxon>
        <taxon>Metazoa</taxon>
        <taxon>Ecdysozoa</taxon>
        <taxon>Nematoda</taxon>
        <taxon>Chromadorea</taxon>
        <taxon>Rhabditida</taxon>
        <taxon>Tylenchina</taxon>
        <taxon>Panagrolaimomorpha</taxon>
        <taxon>Panagrolaimoidea</taxon>
        <taxon>Panagrolaimidae</taxon>
        <taxon>Panagrolaimus</taxon>
    </lineage>
</organism>
<protein>
    <submittedName>
        <fullName evidence="10">PCI domain-containing protein</fullName>
    </submittedName>
</protein>
<sequence>MDGELLMDLDNDVHDEGNGFDLPLELIPSSFNEVESTKNLEVNADYIDYAKLENEYQNPALSYRLLHMFEVCVNRRPEIAKVINRIHSNNSIDVEFYRTFATALEKHKNADPSKSWPTIDTAWIQTTEDEVQAMTERESANLKKAQDEGIKENIRIAMVKLFDIDFRSGKFYEAAKLYSRSLRDYCNSPKTVVPMLLSHVKVLMYMQDYHRVETYCSQAERAIADCQERETKYDRNTAVFPRNEKESKAMLQQAIKEKAKIDAIMAVVKMCNKNYLAAADKFVSVDHEVFEFPELLSTTDIAYYGCFCALASYDRNQLKEKVIDNGNFRKYTEPEGKLVDLIQAFRNNSFTTVFQLLEELRPSLLLNIYIAGQQKQLYKLIRRRAFVQYISTFGIISLPTMAKVFLTDTNELIDELVDLIDNGIIDARIDPIEEKLYRLDENATQMNSQRLAKIQKDLEERARLLILRAALAIHGVNPAKEMEAEMEASGSGMGRGRRRMAPFGHDDDGSDEDIEMVTQTQQLSFGNGRSFLNRMVNRFTNSGRQATSSSTQNPPPPVAGIGNPNDQGLSDTDMMDP</sequence>
<evidence type="ECO:0000256" key="4">
    <source>
        <dbReference type="ARBA" id="ARBA00022490"/>
    </source>
</evidence>
<dbReference type="InterPro" id="IPR036390">
    <property type="entry name" value="WH_DNA-bd_sf"/>
</dbReference>
<evidence type="ECO:0000256" key="2">
    <source>
        <dbReference type="ARBA" id="ARBA00004496"/>
    </source>
</evidence>
<comment type="subcellular location">
    <subcellularLocation>
        <location evidence="2">Cytoplasm</location>
    </subcellularLocation>
    <subcellularLocation>
        <location evidence="1">Nucleus</location>
    </subcellularLocation>
</comment>
<evidence type="ECO:0000313" key="10">
    <source>
        <dbReference type="WBParaSite" id="PDA_v2.g12970.t1"/>
    </source>
</evidence>
<feature type="domain" description="PCI" evidence="8">
    <location>
        <begin position="267"/>
        <end position="443"/>
    </location>
</feature>
<keyword evidence="4" id="KW-0963">Cytoplasm</keyword>
<evidence type="ECO:0000256" key="6">
    <source>
        <dbReference type="ARBA" id="ARBA00023242"/>
    </source>
</evidence>
<evidence type="ECO:0000256" key="3">
    <source>
        <dbReference type="ARBA" id="ARBA00008793"/>
    </source>
</evidence>
<keyword evidence="6" id="KW-0539">Nucleus</keyword>
<dbReference type="GO" id="GO:0005737">
    <property type="term" value="C:cytoplasm"/>
    <property type="evidence" value="ECO:0007669"/>
    <property type="project" value="UniProtKB-SubCell"/>
</dbReference>
<dbReference type="WBParaSite" id="PDA_v2.g12970.t1">
    <property type="protein sequence ID" value="PDA_v2.g12970.t1"/>
    <property type="gene ID" value="PDA_v2.g12970"/>
</dbReference>
<dbReference type="Pfam" id="PF01399">
    <property type="entry name" value="PCI"/>
    <property type="match status" value="1"/>
</dbReference>
<evidence type="ECO:0000259" key="8">
    <source>
        <dbReference type="PROSITE" id="PS50250"/>
    </source>
</evidence>
<dbReference type="Proteomes" id="UP000887578">
    <property type="component" value="Unplaced"/>
</dbReference>
<dbReference type="PROSITE" id="PS50250">
    <property type="entry name" value="PCI"/>
    <property type="match status" value="1"/>
</dbReference>
<dbReference type="GO" id="GO:0008180">
    <property type="term" value="C:COP9 signalosome"/>
    <property type="evidence" value="ECO:0007669"/>
    <property type="project" value="UniProtKB-KW"/>
</dbReference>
<feature type="compositionally biased region" description="Polar residues" evidence="7">
    <location>
        <begin position="538"/>
        <end position="552"/>
    </location>
</feature>
<dbReference type="AlphaFoldDB" id="A0A914PC98"/>
<evidence type="ECO:0000256" key="5">
    <source>
        <dbReference type="ARBA" id="ARBA00022790"/>
    </source>
</evidence>
<dbReference type="Gene3D" id="1.25.40.570">
    <property type="match status" value="1"/>
</dbReference>
<accession>A0A914PC98</accession>
<dbReference type="SMART" id="SM00088">
    <property type="entry name" value="PINT"/>
    <property type="match status" value="1"/>
</dbReference>
<dbReference type="InterPro" id="IPR019585">
    <property type="entry name" value="Rpn7/CSN1"/>
</dbReference>
<reference evidence="10" key="1">
    <citation type="submission" date="2022-11" db="UniProtKB">
        <authorList>
            <consortium name="WormBaseParasite"/>
        </authorList>
    </citation>
    <scope>IDENTIFICATION</scope>
</reference>
<feature type="region of interest" description="Disordered" evidence="7">
    <location>
        <begin position="537"/>
        <end position="577"/>
    </location>
</feature>
<keyword evidence="5" id="KW-0736">Signalosome</keyword>
<dbReference type="InterPro" id="IPR000717">
    <property type="entry name" value="PCI_dom"/>
</dbReference>
<evidence type="ECO:0000256" key="1">
    <source>
        <dbReference type="ARBA" id="ARBA00004123"/>
    </source>
</evidence>
<evidence type="ECO:0000313" key="9">
    <source>
        <dbReference type="Proteomes" id="UP000887578"/>
    </source>
</evidence>
<dbReference type="Pfam" id="PF10602">
    <property type="entry name" value="RPN7"/>
    <property type="match status" value="1"/>
</dbReference>